<dbReference type="InterPro" id="IPR050907">
    <property type="entry name" value="SRSF"/>
</dbReference>
<accession>A0A672GBJ9</accession>
<sequence>MSSGRAAAEDEDMVSLIVGNLTRNATKDSLRRVFEDYGHICDIHIPWKCHYAFVRFINRQDAEEAVQGLNGLRLDGRTIRVELAQYVFVALDFSLSSSPPAAAGWMFSFHHEVLPVAASCRTVESFQAALRFFQLSSLCFGSESTCGSRLLDVQHSEKA</sequence>
<dbReference type="PROSITE" id="PS50102">
    <property type="entry name" value="RRM"/>
    <property type="match status" value="1"/>
</dbReference>
<dbReference type="Gene3D" id="3.30.70.330">
    <property type="match status" value="1"/>
</dbReference>
<organism evidence="3 4">
    <name type="scientific">Salarias fasciatus</name>
    <name type="common">Jewelled blenny</name>
    <name type="synonym">Blennius fasciatus</name>
    <dbReference type="NCBI Taxonomy" id="181472"/>
    <lineage>
        <taxon>Eukaryota</taxon>
        <taxon>Metazoa</taxon>
        <taxon>Chordata</taxon>
        <taxon>Craniata</taxon>
        <taxon>Vertebrata</taxon>
        <taxon>Euteleostomi</taxon>
        <taxon>Actinopterygii</taxon>
        <taxon>Neopterygii</taxon>
        <taxon>Teleostei</taxon>
        <taxon>Neoteleostei</taxon>
        <taxon>Acanthomorphata</taxon>
        <taxon>Ovalentaria</taxon>
        <taxon>Blenniimorphae</taxon>
        <taxon>Blenniiformes</taxon>
        <taxon>Blennioidei</taxon>
        <taxon>Blenniidae</taxon>
        <taxon>Salariinae</taxon>
        <taxon>Salarias</taxon>
    </lineage>
</organism>
<keyword evidence="1" id="KW-0694">RNA-binding</keyword>
<reference evidence="3" key="2">
    <citation type="submission" date="2025-08" db="UniProtKB">
        <authorList>
            <consortium name="Ensembl"/>
        </authorList>
    </citation>
    <scope>IDENTIFICATION</scope>
</reference>
<proteinExistence type="predicted"/>
<dbReference type="Pfam" id="PF00076">
    <property type="entry name" value="RRM_1"/>
    <property type="match status" value="1"/>
</dbReference>
<dbReference type="AlphaFoldDB" id="A0A672GBJ9"/>
<protein>
    <recommendedName>
        <fullName evidence="2">RRM domain-containing protein</fullName>
    </recommendedName>
</protein>
<dbReference type="PANTHER" id="PTHR23147">
    <property type="entry name" value="SERINE/ARGININE RICH SPLICING FACTOR"/>
    <property type="match status" value="1"/>
</dbReference>
<dbReference type="InterPro" id="IPR000504">
    <property type="entry name" value="RRM_dom"/>
</dbReference>
<dbReference type="CDD" id="cd00590">
    <property type="entry name" value="RRM_SF"/>
    <property type="match status" value="1"/>
</dbReference>
<keyword evidence="4" id="KW-1185">Reference proteome</keyword>
<evidence type="ECO:0000256" key="1">
    <source>
        <dbReference type="PROSITE-ProRule" id="PRU00176"/>
    </source>
</evidence>
<evidence type="ECO:0000313" key="3">
    <source>
        <dbReference type="Ensembl" id="ENSSFAP00005014360.1"/>
    </source>
</evidence>
<reference evidence="3" key="1">
    <citation type="submission" date="2019-06" db="EMBL/GenBank/DDBJ databases">
        <authorList>
            <consortium name="Wellcome Sanger Institute Data Sharing"/>
        </authorList>
    </citation>
    <scope>NUCLEOTIDE SEQUENCE [LARGE SCALE GENOMIC DNA]</scope>
</reference>
<evidence type="ECO:0000259" key="2">
    <source>
        <dbReference type="PROSITE" id="PS50102"/>
    </source>
</evidence>
<feature type="domain" description="RRM" evidence="2">
    <location>
        <begin position="14"/>
        <end position="86"/>
    </location>
</feature>
<dbReference type="InterPro" id="IPR035979">
    <property type="entry name" value="RBD_domain_sf"/>
</dbReference>
<dbReference type="Ensembl" id="ENSSFAT00005014961.1">
    <property type="protein sequence ID" value="ENSSFAP00005014360.1"/>
    <property type="gene ID" value="ENSSFAG00005007723.1"/>
</dbReference>
<dbReference type="InParanoid" id="A0A672GBJ9"/>
<dbReference type="SUPFAM" id="SSF54928">
    <property type="entry name" value="RNA-binding domain, RBD"/>
    <property type="match status" value="1"/>
</dbReference>
<reference evidence="3" key="3">
    <citation type="submission" date="2025-09" db="UniProtKB">
        <authorList>
            <consortium name="Ensembl"/>
        </authorList>
    </citation>
    <scope>IDENTIFICATION</scope>
</reference>
<dbReference type="SMART" id="SM00360">
    <property type="entry name" value="RRM"/>
    <property type="match status" value="1"/>
</dbReference>
<dbReference type="Proteomes" id="UP000472267">
    <property type="component" value="Chromosome 4"/>
</dbReference>
<evidence type="ECO:0000313" key="4">
    <source>
        <dbReference type="Proteomes" id="UP000472267"/>
    </source>
</evidence>
<name>A0A672GBJ9_SALFA</name>
<dbReference type="InterPro" id="IPR012677">
    <property type="entry name" value="Nucleotide-bd_a/b_plait_sf"/>
</dbReference>
<dbReference type="GO" id="GO:0003723">
    <property type="term" value="F:RNA binding"/>
    <property type="evidence" value="ECO:0007669"/>
    <property type="project" value="UniProtKB-UniRule"/>
</dbReference>